<feature type="compositionally biased region" description="Basic residues" evidence="1">
    <location>
        <begin position="206"/>
        <end position="216"/>
    </location>
</feature>
<feature type="region of interest" description="Disordered" evidence="1">
    <location>
        <begin position="203"/>
        <end position="241"/>
    </location>
</feature>
<dbReference type="PANTHER" id="PTHR34613:SF1">
    <property type="entry name" value="SLL6017 PROTEIN"/>
    <property type="match status" value="1"/>
</dbReference>
<comment type="caution">
    <text evidence="2">The sequence shown here is derived from an EMBL/GenBank/DDBJ whole genome shotgun (WGS) entry which is preliminary data.</text>
</comment>
<gene>
    <name evidence="2" type="ORF">GS601_21095</name>
</gene>
<dbReference type="PANTHER" id="PTHR34613">
    <property type="entry name" value="SLL0800 PROTEIN"/>
    <property type="match status" value="1"/>
</dbReference>
<dbReference type="RefSeq" id="WP_162425272.1">
    <property type="nucleotide sequence ID" value="NZ_WVIE01000039.1"/>
</dbReference>
<sequence length="241" mass="27734">MSFDTTCRRLAEQFPEDFASWLLGYRVPLTELSPTELSIEPIRADSVILLQGQAEIVHIEFQTDPKDDVPMRLADYRLRLHRRFLEKTIHQVVLYLRETNSERVYQNCFEIAGMYAEFNVIRIWEVPAEDLMAFPGLLPFVGLSRSDNPIQTLRRAVREIQNIVDESQQHEAMAATYVLSGLKFEAAVIGQIIRRDVMRESVTYPRRTRRRTRGRTGGRTGGGSDRISDSSSNSPLETRPF</sequence>
<keyword evidence="2" id="KW-0966">Cell projection</keyword>
<dbReference type="Proteomes" id="UP000646053">
    <property type="component" value="Unassembled WGS sequence"/>
</dbReference>
<evidence type="ECO:0000313" key="2">
    <source>
        <dbReference type="EMBL" id="NDJ19753.1"/>
    </source>
</evidence>
<accession>A0A8J7ZB80</accession>
<reference evidence="2" key="1">
    <citation type="submission" date="2019-12" db="EMBL/GenBank/DDBJ databases">
        <title>High-Quality draft genome sequences of three cyanobacteria isolated from the limestone walls of the Old Cathedral of Coimbra.</title>
        <authorList>
            <person name="Tiago I."/>
            <person name="Soares F."/>
            <person name="Portugal A."/>
        </authorList>
    </citation>
    <scope>NUCLEOTIDE SEQUENCE</scope>
    <source>
        <strain evidence="2">A</strain>
    </source>
</reference>
<keyword evidence="2" id="KW-0969">Cilium</keyword>
<evidence type="ECO:0000313" key="3">
    <source>
        <dbReference type="Proteomes" id="UP000646053"/>
    </source>
</evidence>
<evidence type="ECO:0000256" key="1">
    <source>
        <dbReference type="SAM" id="MobiDB-lite"/>
    </source>
</evidence>
<dbReference type="AlphaFoldDB" id="A0A8J7ZB80"/>
<protein>
    <submittedName>
        <fullName evidence="2">Flagellar assembly protein H</fullName>
    </submittedName>
</protein>
<proteinExistence type="predicted"/>
<keyword evidence="2" id="KW-0282">Flagellum</keyword>
<organism evidence="2 3">
    <name type="scientific">Myxacorys almedinensis A</name>
    <dbReference type="NCBI Taxonomy" id="2690445"/>
    <lineage>
        <taxon>Bacteria</taxon>
        <taxon>Bacillati</taxon>
        <taxon>Cyanobacteriota</taxon>
        <taxon>Cyanophyceae</taxon>
        <taxon>Leptolyngbyales</taxon>
        <taxon>Leptolyngbyaceae</taxon>
        <taxon>Myxacorys</taxon>
        <taxon>Myxacorys almedinensis</taxon>
    </lineage>
</organism>
<keyword evidence="3" id="KW-1185">Reference proteome</keyword>
<name>A0A8J7ZB80_9CYAN</name>
<dbReference type="EMBL" id="WVIE01000039">
    <property type="protein sequence ID" value="NDJ19753.1"/>
    <property type="molecule type" value="Genomic_DNA"/>
</dbReference>